<keyword evidence="1" id="KW-0472">Membrane</keyword>
<dbReference type="AlphaFoldDB" id="A0A1M6TEF6"/>
<organism evidence="2 3">
    <name type="scientific">Desulfatibacillum alkenivorans DSM 16219</name>
    <dbReference type="NCBI Taxonomy" id="1121393"/>
    <lineage>
        <taxon>Bacteria</taxon>
        <taxon>Pseudomonadati</taxon>
        <taxon>Thermodesulfobacteriota</taxon>
        <taxon>Desulfobacteria</taxon>
        <taxon>Desulfobacterales</taxon>
        <taxon>Desulfatibacillaceae</taxon>
        <taxon>Desulfatibacillum</taxon>
    </lineage>
</organism>
<sequence>MIWGVDGAVMQDRLTYVLVLIVLYVNYRKLLSHVLILRAQSSVLPAKGGEAGAFPMRRQASSFP</sequence>
<keyword evidence="1" id="KW-0812">Transmembrane</keyword>
<name>A0A1M6TEF6_9BACT</name>
<dbReference type="EMBL" id="FQZU01000027">
    <property type="protein sequence ID" value="SHK55254.1"/>
    <property type="molecule type" value="Genomic_DNA"/>
</dbReference>
<feature type="transmembrane region" description="Helical" evidence="1">
    <location>
        <begin position="14"/>
        <end position="31"/>
    </location>
</feature>
<accession>A0A1M6TEF6</accession>
<keyword evidence="1" id="KW-1133">Transmembrane helix</keyword>
<proteinExistence type="predicted"/>
<evidence type="ECO:0000256" key="1">
    <source>
        <dbReference type="SAM" id="Phobius"/>
    </source>
</evidence>
<evidence type="ECO:0000313" key="3">
    <source>
        <dbReference type="Proteomes" id="UP000183994"/>
    </source>
</evidence>
<evidence type="ECO:0000313" key="2">
    <source>
        <dbReference type="EMBL" id="SHK55254.1"/>
    </source>
</evidence>
<keyword evidence="3" id="KW-1185">Reference proteome</keyword>
<dbReference type="Proteomes" id="UP000183994">
    <property type="component" value="Unassembled WGS sequence"/>
</dbReference>
<protein>
    <submittedName>
        <fullName evidence="2">Uncharacterized protein</fullName>
    </submittedName>
</protein>
<gene>
    <name evidence="2" type="ORF">SAMN02745216_03650</name>
</gene>
<reference evidence="3" key="1">
    <citation type="submission" date="2016-11" db="EMBL/GenBank/DDBJ databases">
        <authorList>
            <person name="Varghese N."/>
            <person name="Submissions S."/>
        </authorList>
    </citation>
    <scope>NUCLEOTIDE SEQUENCE [LARGE SCALE GENOMIC DNA]</scope>
    <source>
        <strain evidence="3">DSM 16219</strain>
    </source>
</reference>